<dbReference type="EMBL" id="CP144374">
    <property type="protein sequence ID" value="XCH49046.1"/>
    <property type="molecule type" value="Genomic_DNA"/>
</dbReference>
<evidence type="ECO:0000256" key="6">
    <source>
        <dbReference type="ARBA" id="ARBA00023136"/>
    </source>
</evidence>
<dbReference type="Pfam" id="PF01943">
    <property type="entry name" value="Polysacc_synt"/>
    <property type="match status" value="1"/>
</dbReference>
<keyword evidence="3" id="KW-1003">Cell membrane</keyword>
<keyword evidence="6 7" id="KW-0472">Membrane</keyword>
<evidence type="ECO:0000256" key="3">
    <source>
        <dbReference type="ARBA" id="ARBA00022475"/>
    </source>
</evidence>
<evidence type="ECO:0000256" key="5">
    <source>
        <dbReference type="ARBA" id="ARBA00022989"/>
    </source>
</evidence>
<dbReference type="InterPro" id="IPR002797">
    <property type="entry name" value="Polysacc_synth"/>
</dbReference>
<feature type="transmembrane region" description="Helical" evidence="7">
    <location>
        <begin position="108"/>
        <end position="127"/>
    </location>
</feature>
<keyword evidence="4 7" id="KW-0812">Transmembrane</keyword>
<evidence type="ECO:0000256" key="1">
    <source>
        <dbReference type="ARBA" id="ARBA00004651"/>
    </source>
</evidence>
<sequence length="132" mass="15021">MIVKNTFYSTINAFLRFSSTALLYIILARALGVEEFGRFAFALSFSGTFLTFIDYGFNLLVVKEVSQNPEKISDLVKSIINAKILLSLFFTLILFLTLKILNYPKETVIIVAILWLSVIFYSFGFFFNLEAA</sequence>
<dbReference type="PANTHER" id="PTHR30250:SF10">
    <property type="entry name" value="LIPOPOLYSACCHARIDE BIOSYNTHESIS PROTEIN WZXC"/>
    <property type="match status" value="1"/>
</dbReference>
<gene>
    <name evidence="8" type="ORF">V4D31_02535</name>
</gene>
<accession>A0AAU8H2L7</accession>
<organism evidence="8">
    <name type="scientific">Thermodesulfovibrio obliviosus</name>
    <dbReference type="NCBI Taxonomy" id="3118332"/>
    <lineage>
        <taxon>Bacteria</taxon>
        <taxon>Pseudomonadati</taxon>
        <taxon>Nitrospirota</taxon>
        <taxon>Thermodesulfovibrionia</taxon>
        <taxon>Thermodesulfovibrionales</taxon>
        <taxon>Thermodesulfovibrionaceae</taxon>
        <taxon>Thermodesulfovibrio</taxon>
    </lineage>
</organism>
<evidence type="ECO:0000256" key="7">
    <source>
        <dbReference type="SAM" id="Phobius"/>
    </source>
</evidence>
<evidence type="ECO:0000256" key="4">
    <source>
        <dbReference type="ARBA" id="ARBA00022692"/>
    </source>
</evidence>
<protein>
    <submittedName>
        <fullName evidence="8">Oligosaccharide flippase family protein</fullName>
    </submittedName>
</protein>
<comment type="similarity">
    <text evidence="2">Belongs to the polysaccharide synthase family.</text>
</comment>
<name>A0AAU8H2L7_9BACT</name>
<proteinExistence type="inferred from homology"/>
<dbReference type="PANTHER" id="PTHR30250">
    <property type="entry name" value="PST FAMILY PREDICTED COLANIC ACID TRANSPORTER"/>
    <property type="match status" value="1"/>
</dbReference>
<evidence type="ECO:0000256" key="2">
    <source>
        <dbReference type="ARBA" id="ARBA00007430"/>
    </source>
</evidence>
<feature type="transmembrane region" description="Helical" evidence="7">
    <location>
        <begin position="6"/>
        <end position="27"/>
    </location>
</feature>
<dbReference type="GO" id="GO:0005886">
    <property type="term" value="C:plasma membrane"/>
    <property type="evidence" value="ECO:0007669"/>
    <property type="project" value="UniProtKB-SubCell"/>
</dbReference>
<dbReference type="InterPro" id="IPR050833">
    <property type="entry name" value="Poly_Biosynth_Transport"/>
</dbReference>
<feature type="transmembrane region" description="Helical" evidence="7">
    <location>
        <begin position="39"/>
        <end position="60"/>
    </location>
</feature>
<dbReference type="RefSeq" id="WP_353686683.1">
    <property type="nucleotide sequence ID" value="NZ_CP144374.1"/>
</dbReference>
<evidence type="ECO:0000313" key="8">
    <source>
        <dbReference type="EMBL" id="XCH49046.1"/>
    </source>
</evidence>
<feature type="transmembrane region" description="Helical" evidence="7">
    <location>
        <begin position="80"/>
        <end position="101"/>
    </location>
</feature>
<comment type="subcellular location">
    <subcellularLocation>
        <location evidence="1">Cell membrane</location>
        <topology evidence="1">Multi-pass membrane protein</topology>
    </subcellularLocation>
</comment>
<reference evidence="8" key="1">
    <citation type="submission" date="2024-01" db="EMBL/GenBank/DDBJ databases">
        <title>The first autotrophic representatives of the genus Thermodesulfovibrio.</title>
        <authorList>
            <person name="Maltseva A.I."/>
            <person name="Elcheninov A.G."/>
            <person name="Kublanov I.V."/>
            <person name="Lebedinsky A.V."/>
            <person name="Frolov E.N."/>
        </authorList>
    </citation>
    <scope>NUCLEOTIDE SEQUENCE</scope>
    <source>
        <strain evidence="8">3462-1</strain>
    </source>
</reference>
<dbReference type="KEGG" id="tob:V4D31_02535"/>
<keyword evidence="5 7" id="KW-1133">Transmembrane helix</keyword>
<dbReference type="AlphaFoldDB" id="A0AAU8H2L7"/>